<dbReference type="FunFam" id="1.20.1560.10:FF:000020">
    <property type="entry name" value="ABC metal ion transporter"/>
    <property type="match status" value="1"/>
</dbReference>
<dbReference type="GO" id="GO:0140359">
    <property type="term" value="F:ABC-type transporter activity"/>
    <property type="evidence" value="ECO:0007669"/>
    <property type="project" value="InterPro"/>
</dbReference>
<dbReference type="FunFam" id="3.40.50.300:FF:000565">
    <property type="entry name" value="ABC bile acid transporter"/>
    <property type="match status" value="1"/>
</dbReference>
<dbReference type="GO" id="GO:0016887">
    <property type="term" value="F:ATP hydrolysis activity"/>
    <property type="evidence" value="ECO:0007669"/>
    <property type="project" value="InterPro"/>
</dbReference>
<dbReference type="CDD" id="cd03244">
    <property type="entry name" value="ABCC_MRP_domain2"/>
    <property type="match status" value="1"/>
</dbReference>
<evidence type="ECO:0000256" key="12">
    <source>
        <dbReference type="SAM" id="Phobius"/>
    </source>
</evidence>
<evidence type="ECO:0000313" key="16">
    <source>
        <dbReference type="Proteomes" id="UP000008837"/>
    </source>
</evidence>
<feature type="transmembrane region" description="Helical" evidence="12">
    <location>
        <begin position="152"/>
        <end position="174"/>
    </location>
</feature>
<accession>A8PTA5</accession>
<feature type="transmembrane region" description="Helical" evidence="12">
    <location>
        <begin position="431"/>
        <end position="452"/>
    </location>
</feature>
<dbReference type="CDD" id="cd03250">
    <property type="entry name" value="ABCC_MRP_domain1"/>
    <property type="match status" value="1"/>
</dbReference>
<feature type="transmembrane region" description="Helical" evidence="12">
    <location>
        <begin position="575"/>
        <end position="601"/>
    </location>
</feature>
<feature type="transmembrane region" description="Helical" evidence="12">
    <location>
        <begin position="1186"/>
        <end position="1205"/>
    </location>
</feature>
<evidence type="ECO:0000256" key="5">
    <source>
        <dbReference type="ARBA" id="ARBA00022692"/>
    </source>
</evidence>
<keyword evidence="7" id="KW-0547">Nucleotide-binding</keyword>
<dbReference type="InterPro" id="IPR050173">
    <property type="entry name" value="ABC_transporter_C-like"/>
</dbReference>
<evidence type="ECO:0000256" key="10">
    <source>
        <dbReference type="ARBA" id="ARBA00022989"/>
    </source>
</evidence>
<feature type="transmembrane region" description="Helical" evidence="12">
    <location>
        <begin position="458"/>
        <end position="481"/>
    </location>
</feature>
<dbReference type="PROSITE" id="PS00211">
    <property type="entry name" value="ABC_TRANSPORTER_1"/>
    <property type="match status" value="1"/>
</dbReference>
<dbReference type="KEGG" id="mgl:MGL_0393"/>
<keyword evidence="11 12" id="KW-0472">Membrane</keyword>
<feature type="transmembrane region" description="Helical" evidence="12">
    <location>
        <begin position="998"/>
        <end position="1023"/>
    </location>
</feature>
<evidence type="ECO:0000256" key="4">
    <source>
        <dbReference type="ARBA" id="ARBA00022554"/>
    </source>
</evidence>
<dbReference type="GO" id="GO:0005524">
    <property type="term" value="F:ATP binding"/>
    <property type="evidence" value="ECO:0007669"/>
    <property type="project" value="UniProtKB-KW"/>
</dbReference>
<evidence type="ECO:0000256" key="2">
    <source>
        <dbReference type="ARBA" id="ARBA00009726"/>
    </source>
</evidence>
<evidence type="ECO:0000256" key="7">
    <source>
        <dbReference type="ARBA" id="ARBA00022741"/>
    </source>
</evidence>
<feature type="transmembrane region" description="Helical" evidence="12">
    <location>
        <begin position="16"/>
        <end position="37"/>
    </location>
</feature>
<evidence type="ECO:0000256" key="11">
    <source>
        <dbReference type="ARBA" id="ARBA00023136"/>
    </source>
</evidence>
<keyword evidence="9" id="KW-1278">Translocase</keyword>
<feature type="transmembrane region" description="Helical" evidence="12">
    <location>
        <begin position="1080"/>
        <end position="1107"/>
    </location>
</feature>
<dbReference type="Proteomes" id="UP000008837">
    <property type="component" value="Unassembled WGS sequence"/>
</dbReference>
<dbReference type="InterPro" id="IPR027417">
    <property type="entry name" value="P-loop_NTPase"/>
</dbReference>
<evidence type="ECO:0000256" key="3">
    <source>
        <dbReference type="ARBA" id="ARBA00022448"/>
    </source>
</evidence>
<dbReference type="InterPro" id="IPR056227">
    <property type="entry name" value="TMD0_ABC"/>
</dbReference>
<dbReference type="SUPFAM" id="SSF90123">
    <property type="entry name" value="ABC transporter transmembrane region"/>
    <property type="match status" value="2"/>
</dbReference>
<keyword evidence="16" id="KW-1185">Reference proteome</keyword>
<keyword evidence="8" id="KW-0067">ATP-binding</keyword>
<evidence type="ECO:0000313" key="15">
    <source>
        <dbReference type="EMBL" id="EDP45404.1"/>
    </source>
</evidence>
<dbReference type="PROSITE" id="PS50893">
    <property type="entry name" value="ABC_TRANSPORTER_2"/>
    <property type="match status" value="2"/>
</dbReference>
<dbReference type="FunFam" id="1.20.1560.10:FF:000010">
    <property type="entry name" value="Multidrug resistance-associated ABC transporter"/>
    <property type="match status" value="1"/>
</dbReference>
<name>A8PTA5_MALGO</name>
<comment type="caution">
    <text evidence="15">The sequence shown here is derived from an EMBL/GenBank/DDBJ whole genome shotgun (WGS) entry which is preliminary data.</text>
</comment>
<dbReference type="VEuPathDB" id="FungiDB:MGL_0393"/>
<evidence type="ECO:0000259" key="14">
    <source>
        <dbReference type="PROSITE" id="PS50929"/>
    </source>
</evidence>
<dbReference type="OrthoDB" id="6500128at2759"/>
<feature type="transmembrane region" description="Helical" evidence="12">
    <location>
        <begin position="58"/>
        <end position="78"/>
    </location>
</feature>
<dbReference type="Gene3D" id="1.20.1560.10">
    <property type="entry name" value="ABC transporter type 1, transmembrane domain"/>
    <property type="match status" value="2"/>
</dbReference>
<comment type="similarity">
    <text evidence="2">Belongs to the ABC transporter superfamily. ABCC family. Conjugate transporter (TC 3.A.1.208) subfamily.</text>
</comment>
<dbReference type="PANTHER" id="PTHR24223">
    <property type="entry name" value="ATP-BINDING CASSETTE SUB-FAMILY C"/>
    <property type="match status" value="1"/>
</dbReference>
<keyword evidence="5 12" id="KW-0812">Transmembrane</keyword>
<feature type="transmembrane region" description="Helical" evidence="12">
    <location>
        <begin position="542"/>
        <end position="563"/>
    </location>
</feature>
<dbReference type="PANTHER" id="PTHR24223:SF443">
    <property type="entry name" value="MULTIDRUG-RESISTANCE LIKE PROTEIN 1, ISOFORM I"/>
    <property type="match status" value="1"/>
</dbReference>
<dbReference type="GO" id="GO:0000329">
    <property type="term" value="C:fungal-type vacuole membrane"/>
    <property type="evidence" value="ECO:0007669"/>
    <property type="project" value="UniProtKB-ARBA"/>
</dbReference>
<gene>
    <name evidence="15" type="ORF">MGL_0393</name>
</gene>
<dbReference type="STRING" id="425265.A8PTA5"/>
<feature type="domain" description="ABC transmembrane type-1" evidence="14">
    <location>
        <begin position="954"/>
        <end position="1240"/>
    </location>
</feature>
<feature type="transmembrane region" description="Helical" evidence="12">
    <location>
        <begin position="355"/>
        <end position="373"/>
    </location>
</feature>
<proteinExistence type="inferred from homology"/>
<dbReference type="InterPro" id="IPR003593">
    <property type="entry name" value="AAA+_ATPase"/>
</dbReference>
<dbReference type="Pfam" id="PF24357">
    <property type="entry name" value="TMD0_ABC"/>
    <property type="match status" value="1"/>
</dbReference>
<organism evidence="15 16">
    <name type="scientific">Malassezia globosa (strain ATCC MYA-4612 / CBS 7966)</name>
    <name type="common">Dandruff-associated fungus</name>
    <dbReference type="NCBI Taxonomy" id="425265"/>
    <lineage>
        <taxon>Eukaryota</taxon>
        <taxon>Fungi</taxon>
        <taxon>Dikarya</taxon>
        <taxon>Basidiomycota</taxon>
        <taxon>Ustilaginomycotina</taxon>
        <taxon>Malasseziomycetes</taxon>
        <taxon>Malasseziales</taxon>
        <taxon>Malasseziaceae</taxon>
        <taxon>Malassezia</taxon>
    </lineage>
</organism>
<feature type="domain" description="ABC transporter" evidence="13">
    <location>
        <begin position="638"/>
        <end position="864"/>
    </location>
</feature>
<dbReference type="SMART" id="SM00382">
    <property type="entry name" value="AAA"/>
    <property type="match status" value="2"/>
</dbReference>
<dbReference type="InterPro" id="IPR036640">
    <property type="entry name" value="ABC1_TM_sf"/>
</dbReference>
<keyword evidence="6" id="KW-0677">Repeat</keyword>
<evidence type="ECO:0000256" key="8">
    <source>
        <dbReference type="ARBA" id="ARBA00022840"/>
    </source>
</evidence>
<feature type="domain" description="ABC transmembrane type-1" evidence="14">
    <location>
        <begin position="312"/>
        <end position="602"/>
    </location>
</feature>
<feature type="transmembrane region" description="Helical" evidence="12">
    <location>
        <begin position="90"/>
        <end position="110"/>
    </location>
</feature>
<dbReference type="Pfam" id="PF00005">
    <property type="entry name" value="ABC_tran"/>
    <property type="match status" value="2"/>
</dbReference>
<dbReference type="InterPro" id="IPR003439">
    <property type="entry name" value="ABC_transporter-like_ATP-bd"/>
</dbReference>
<sequence>MSPTRDFDLTPCFQALVLWFAPALAFIIMSVHALRKWSRCEVQVRSENSMHILHEKDGIMSAVTLLGFLEFVVLIGMRGNLGPAEASLTGGVQILASGAMFLSYILAFMLQHTMHMKARHGSDETLLLWTLHLLAGPVRVRTIIQITPTSTLIHMMLVVPLCMRLLFVLAALFLECADVEMGDNIALPEDADEDVEAEAEHEPELTPELAAEREMINELQPKESPMETAHLFSRLFFHWMQPLMSLGSRKFLKESDMWALPAGEDTEQLGNAFQYHWIKFSHEAQDAGLDLESTGKTRFWRTLFASYGRPFVIAAGFKVVQDILAFVQPQLLRMLLAFVQNWEWAPTEALRGTPLRGFVIAALLFLTAAIQTLSLHQYFQLVSIAGMRARAGVVTALFRKSLRLSNKSRGERSTGDVVNLMSVDANRLPDFLMYAHILWSAVFQITIAFVSLFNLLGWSAFIGVAIMMISVPVNTMLATYLRRLSAVQMKVRDRRTGLMNEIILNIKSIKLFAWEEAFTKRLLGVRNDEELPLLRNIGVASAGFNFFWQAIPFFVSLGTFIAYSMVNTQPLTADIVFPALSLYQLLNFPLSMLAGIVSMFLQTQVSAGRMASFFDSEELDENARRMLKAPASVGSDAVRFRKASFAWSNEQESPTLCDLDLTVHGGELLAVLGRVGDGKSSLLSAILGDMVRLQGRISVHGQLAYFVQGGWCMGATVRDNILFGRAYDEALYRQCLSACALEPDLEMLQLGDQTEIGERGVSLSGGQRARVALARACYAMADIYLLDDPLAAVDANVGAHIWEHVIGPRGMLRHKTRILTLNAVSYLPQCDKIVTLREGSLLEERGTFDEVMAMRGDVYRVISSLKKKETSVEKADTESPIESDQHETLPAWKRSLEPTDHCHRPRQLNKDELKVSTLRHLRESQAPQELQETGSVKWSVYREYAQSASTVGVVLFCVAHVLTQACTIARDVVLKQWSGENARPNVDTSRAARYYLTLYGLMGISTSVGVCVAPMILYVWLVLSSARRFHDSLFLNILRYPLQWFETTPTGRLLNLFSRDISVIDEVLPRVIQGLARSSVIVLGVICVVAYSVPVFLLAVVPLGLAYRGVMRYYLASSRELKRIDAVSKSPIFTWFQEALGGLSTIRAFGQADAFTDSFEARVDRNQMCYFPAVTCNRWLAVRIEFLGSTVILFTSMMAILMVTTGGRMSAGLLGLMLSQVLGTTQTLNWAVRSASEVEQNIVSVERVLSYSQLPMERAYHVEETAPTSKWPSQGVVEFRNYTTRYREGLEPVLRGVSFKTRPSERIGVVGRTGAGKSTLTLALFRILEATGGSVLIDGIDIATLGLHELRQSMAIIPQDAQLWQGTLRQNLDPLHQYSDEDLYRVLEQARLQSIVDGHSAGLLQPVSEGGSNFSSGQRQLMCIARALVRRSSILVLDEATSNIDLDTDALIQKIVRSEFSGTTITIAHRLNTIMDSDRVIVMREGKVAEFDAPSTLLKNKDGLFYSMAREAGLVST</sequence>
<reference evidence="15 16" key="1">
    <citation type="journal article" date="2007" name="Proc. Natl. Acad. Sci. U.S.A.">
        <title>Dandruff-associated Malassezia genomes reveal convergent and divergent virulence traits shared with plant and human fungal pathogens.</title>
        <authorList>
            <person name="Xu J."/>
            <person name="Saunders C.W."/>
            <person name="Hu P."/>
            <person name="Grant R.A."/>
            <person name="Boekhout T."/>
            <person name="Kuramae E.E."/>
            <person name="Kronstad J.W."/>
            <person name="Deangelis Y.M."/>
            <person name="Reeder N.L."/>
            <person name="Johnstone K.R."/>
            <person name="Leland M."/>
            <person name="Fieno A.M."/>
            <person name="Begley W.M."/>
            <person name="Sun Y."/>
            <person name="Lacey M.P."/>
            <person name="Chaudhary T."/>
            <person name="Keough T."/>
            <person name="Chu L."/>
            <person name="Sears R."/>
            <person name="Yuan B."/>
            <person name="Dawson T.L.Jr."/>
        </authorList>
    </citation>
    <scope>NUCLEOTIDE SEQUENCE [LARGE SCALE GENOMIC DNA]</scope>
    <source>
        <strain evidence="16">ATCC MYA-4612 / CBS 7966</strain>
    </source>
</reference>
<evidence type="ECO:0000256" key="9">
    <source>
        <dbReference type="ARBA" id="ARBA00022967"/>
    </source>
</evidence>
<dbReference type="SUPFAM" id="SSF52540">
    <property type="entry name" value="P-loop containing nucleoside triphosphate hydrolases"/>
    <property type="match status" value="2"/>
</dbReference>
<dbReference type="Pfam" id="PF00664">
    <property type="entry name" value="ABC_membrane"/>
    <property type="match status" value="2"/>
</dbReference>
<dbReference type="PROSITE" id="PS50929">
    <property type="entry name" value="ABC_TM1F"/>
    <property type="match status" value="2"/>
</dbReference>
<evidence type="ECO:0000256" key="1">
    <source>
        <dbReference type="ARBA" id="ARBA00004128"/>
    </source>
</evidence>
<keyword evidence="10 12" id="KW-1133">Transmembrane helix</keyword>
<keyword evidence="3" id="KW-0813">Transport</keyword>
<dbReference type="GeneID" id="5856924"/>
<evidence type="ECO:0000256" key="6">
    <source>
        <dbReference type="ARBA" id="ARBA00022737"/>
    </source>
</evidence>
<dbReference type="OMA" id="CFETGMR"/>
<dbReference type="RefSeq" id="XP_001732618.1">
    <property type="nucleotide sequence ID" value="XM_001732566.1"/>
</dbReference>
<dbReference type="InParanoid" id="A8PTA5"/>
<dbReference type="FunCoup" id="A8PTA5">
    <property type="interactions" value="92"/>
</dbReference>
<dbReference type="Gene3D" id="3.40.50.300">
    <property type="entry name" value="P-loop containing nucleotide triphosphate hydrolases"/>
    <property type="match status" value="2"/>
</dbReference>
<dbReference type="FunFam" id="3.40.50.300:FF:000450">
    <property type="entry name" value="ABC transporter C family member 2"/>
    <property type="match status" value="1"/>
</dbReference>
<comment type="subcellular location">
    <subcellularLocation>
        <location evidence="1">Vacuole membrane</location>
        <topology evidence="1">Multi-pass membrane protein</topology>
    </subcellularLocation>
</comment>
<dbReference type="CDD" id="cd18603">
    <property type="entry name" value="ABC_6TM_MRP1_2_3_6_D2_like"/>
    <property type="match status" value="1"/>
</dbReference>
<protein>
    <submittedName>
        <fullName evidence="15">Uncharacterized protein</fullName>
    </submittedName>
</protein>
<dbReference type="CDD" id="cd18595">
    <property type="entry name" value="ABC_6TM_MRP1_2_3_6_D1_like"/>
    <property type="match status" value="1"/>
</dbReference>
<dbReference type="EMBL" id="AAYY01000001">
    <property type="protein sequence ID" value="EDP45404.1"/>
    <property type="molecule type" value="Genomic_DNA"/>
</dbReference>
<dbReference type="InterPro" id="IPR011527">
    <property type="entry name" value="ABC1_TM_dom"/>
</dbReference>
<evidence type="ECO:0000259" key="13">
    <source>
        <dbReference type="PROSITE" id="PS50893"/>
    </source>
</evidence>
<dbReference type="InterPro" id="IPR017871">
    <property type="entry name" value="ABC_transporter-like_CS"/>
</dbReference>
<feature type="domain" description="ABC transporter" evidence="13">
    <location>
        <begin position="1277"/>
        <end position="1510"/>
    </location>
</feature>
<keyword evidence="4" id="KW-0926">Vacuole</keyword>